<dbReference type="InterPro" id="IPR050297">
    <property type="entry name" value="LipidA_mod_glycosyltrf_83"/>
</dbReference>
<dbReference type="EMBL" id="MHUI01000039">
    <property type="protein sequence ID" value="OHA73856.1"/>
    <property type="molecule type" value="Genomic_DNA"/>
</dbReference>
<dbReference type="InterPro" id="IPR038731">
    <property type="entry name" value="RgtA/B/C-like"/>
</dbReference>
<feature type="transmembrane region" description="Helical" evidence="8">
    <location>
        <begin position="221"/>
        <end position="244"/>
    </location>
</feature>
<dbReference type="GO" id="GO:0009103">
    <property type="term" value="P:lipopolysaccharide biosynthetic process"/>
    <property type="evidence" value="ECO:0007669"/>
    <property type="project" value="UniProtKB-ARBA"/>
</dbReference>
<feature type="transmembrane region" description="Helical" evidence="8">
    <location>
        <begin position="147"/>
        <end position="166"/>
    </location>
</feature>
<dbReference type="Proteomes" id="UP000177081">
    <property type="component" value="Unassembled WGS sequence"/>
</dbReference>
<protein>
    <recommendedName>
        <fullName evidence="9">Glycosyltransferase RgtA/B/C/D-like domain-containing protein</fullName>
    </recommendedName>
</protein>
<evidence type="ECO:0000313" key="11">
    <source>
        <dbReference type="Proteomes" id="UP000177081"/>
    </source>
</evidence>
<organism evidence="10 11">
    <name type="scientific">Candidatus Wildermuthbacteria bacterium RIFCSPLOWO2_01_FULL_48_35</name>
    <dbReference type="NCBI Taxonomy" id="1802463"/>
    <lineage>
        <taxon>Bacteria</taxon>
        <taxon>Candidatus Wildermuthiibacteriota</taxon>
    </lineage>
</organism>
<keyword evidence="5 8" id="KW-0812">Transmembrane</keyword>
<keyword evidence="6 8" id="KW-1133">Transmembrane helix</keyword>
<feature type="transmembrane region" description="Helical" evidence="8">
    <location>
        <begin position="70"/>
        <end position="103"/>
    </location>
</feature>
<gene>
    <name evidence="10" type="ORF">A3A32_02985</name>
</gene>
<evidence type="ECO:0000256" key="6">
    <source>
        <dbReference type="ARBA" id="ARBA00022989"/>
    </source>
</evidence>
<comment type="subcellular location">
    <subcellularLocation>
        <location evidence="1">Cell membrane</location>
        <topology evidence="1">Multi-pass membrane protein</topology>
    </subcellularLocation>
</comment>
<dbReference type="PANTHER" id="PTHR33908:SF11">
    <property type="entry name" value="MEMBRANE PROTEIN"/>
    <property type="match status" value="1"/>
</dbReference>
<evidence type="ECO:0000256" key="1">
    <source>
        <dbReference type="ARBA" id="ARBA00004651"/>
    </source>
</evidence>
<feature type="transmembrane region" description="Helical" evidence="8">
    <location>
        <begin position="383"/>
        <end position="401"/>
    </location>
</feature>
<evidence type="ECO:0000259" key="9">
    <source>
        <dbReference type="Pfam" id="PF13231"/>
    </source>
</evidence>
<feature type="domain" description="Glycosyltransferase RgtA/B/C/D-like" evidence="9">
    <location>
        <begin position="124"/>
        <end position="235"/>
    </location>
</feature>
<feature type="transmembrane region" description="Helical" evidence="8">
    <location>
        <begin position="298"/>
        <end position="314"/>
    </location>
</feature>
<dbReference type="AlphaFoldDB" id="A0A1G2RM02"/>
<keyword evidence="2" id="KW-1003">Cell membrane</keyword>
<dbReference type="PANTHER" id="PTHR33908">
    <property type="entry name" value="MANNOSYLTRANSFERASE YKCB-RELATED"/>
    <property type="match status" value="1"/>
</dbReference>
<evidence type="ECO:0000256" key="7">
    <source>
        <dbReference type="ARBA" id="ARBA00023136"/>
    </source>
</evidence>
<feature type="transmembrane region" description="Helical" evidence="8">
    <location>
        <begin position="352"/>
        <end position="371"/>
    </location>
</feature>
<keyword evidence="7 8" id="KW-0472">Membrane</keyword>
<comment type="caution">
    <text evidence="10">The sequence shown here is derived from an EMBL/GenBank/DDBJ whole genome shotgun (WGS) entry which is preliminary data.</text>
</comment>
<dbReference type="GO" id="GO:0016763">
    <property type="term" value="F:pentosyltransferase activity"/>
    <property type="evidence" value="ECO:0007669"/>
    <property type="project" value="TreeGrafter"/>
</dbReference>
<feature type="transmembrane region" description="Helical" evidence="8">
    <location>
        <begin position="12"/>
        <end position="29"/>
    </location>
</feature>
<proteinExistence type="predicted"/>
<evidence type="ECO:0000256" key="5">
    <source>
        <dbReference type="ARBA" id="ARBA00022692"/>
    </source>
</evidence>
<dbReference type="GO" id="GO:0005886">
    <property type="term" value="C:plasma membrane"/>
    <property type="evidence" value="ECO:0007669"/>
    <property type="project" value="UniProtKB-SubCell"/>
</dbReference>
<keyword evidence="3" id="KW-0328">Glycosyltransferase</keyword>
<feature type="transmembrane region" description="Helical" evidence="8">
    <location>
        <begin position="196"/>
        <end position="212"/>
    </location>
</feature>
<sequence>MLPKFYEIPRTTILLLAVLALAAFFRFWQLDLIPPGLYPDVAINGNEALSNPGQIFYPENNGREGLMINLIALSFALFGISVWSIKAVAAIFGTLTVLGTYLLTKELFSQSAPGGLENKAREQNETVALLSSFFLAISFWHVNFSRFGFRAILLSFVLVFSFYFLFRGFRMARVFDLIAAAIFFGLGFYTYSSFRVAVLLLPLPIISFWLLSRKEKWQKKFFILSFLFLAIIFFVALPIGLYFLSHPADFASRAAPISVFAQENPIQAFLISFVRHLAMFNMWGDPNWRHNYSGSPQLLWPVGFLFLIGLVATLKKLAQKNMPAQFLVNKAEKHSNILQNVRMFFCHRNADSLPYLFLLSWFFIFLLPGALTYEGLPHSLRTIGVIPVPYIFAAIGGWTMWQWLLAKNVRKKLLLFSAFFFLAMLAFAEYNKYFILWGQNKETEGAFTKSYVEIGNYLNSLPERTKKYVIVNEGGVPVPLPDGLPMPAQTPMFIERTKYGEPRAIYLKPENLDAIVPAAATIIVPMKDDESLFSILSQKFLQGKITTENGITVFNLGLPAEVP</sequence>
<evidence type="ECO:0000313" key="10">
    <source>
        <dbReference type="EMBL" id="OHA73856.1"/>
    </source>
</evidence>
<dbReference type="Pfam" id="PF13231">
    <property type="entry name" value="PMT_2"/>
    <property type="match status" value="1"/>
</dbReference>
<evidence type="ECO:0000256" key="8">
    <source>
        <dbReference type="SAM" id="Phobius"/>
    </source>
</evidence>
<name>A0A1G2RM02_9BACT</name>
<evidence type="ECO:0000256" key="2">
    <source>
        <dbReference type="ARBA" id="ARBA00022475"/>
    </source>
</evidence>
<reference evidence="10 11" key="1">
    <citation type="journal article" date="2016" name="Nat. Commun.">
        <title>Thousands of microbial genomes shed light on interconnected biogeochemical processes in an aquifer system.</title>
        <authorList>
            <person name="Anantharaman K."/>
            <person name="Brown C.T."/>
            <person name="Hug L.A."/>
            <person name="Sharon I."/>
            <person name="Castelle C.J."/>
            <person name="Probst A.J."/>
            <person name="Thomas B.C."/>
            <person name="Singh A."/>
            <person name="Wilkins M.J."/>
            <person name="Karaoz U."/>
            <person name="Brodie E.L."/>
            <person name="Williams K.H."/>
            <person name="Hubbard S.S."/>
            <person name="Banfield J.F."/>
        </authorList>
    </citation>
    <scope>NUCLEOTIDE SEQUENCE [LARGE SCALE GENOMIC DNA]</scope>
</reference>
<keyword evidence="4" id="KW-0808">Transferase</keyword>
<evidence type="ECO:0000256" key="3">
    <source>
        <dbReference type="ARBA" id="ARBA00022676"/>
    </source>
</evidence>
<feature type="transmembrane region" description="Helical" evidence="8">
    <location>
        <begin position="173"/>
        <end position="190"/>
    </location>
</feature>
<feature type="transmembrane region" description="Helical" evidence="8">
    <location>
        <begin position="413"/>
        <end position="430"/>
    </location>
</feature>
<accession>A0A1G2RM02</accession>
<evidence type="ECO:0000256" key="4">
    <source>
        <dbReference type="ARBA" id="ARBA00022679"/>
    </source>
</evidence>